<gene>
    <name evidence="6" type="ORF">CSC94_20800</name>
</gene>
<dbReference type="GO" id="GO:0009055">
    <property type="term" value="F:electron transfer activity"/>
    <property type="evidence" value="ECO:0007669"/>
    <property type="project" value="InterPro"/>
</dbReference>
<dbReference type="RefSeq" id="WP_099308304.1">
    <property type="nucleotide sequence ID" value="NZ_PDVP01000018.1"/>
</dbReference>
<accession>A0A2G1QIW8</accession>
<evidence type="ECO:0000256" key="4">
    <source>
        <dbReference type="PROSITE-ProRule" id="PRU00433"/>
    </source>
</evidence>
<dbReference type="PROSITE" id="PS51007">
    <property type="entry name" value="CYTC"/>
    <property type="match status" value="2"/>
</dbReference>
<evidence type="ECO:0000259" key="5">
    <source>
        <dbReference type="PROSITE" id="PS51007"/>
    </source>
</evidence>
<dbReference type="AlphaFoldDB" id="A0A2G1QIW8"/>
<keyword evidence="7" id="KW-1185">Reference proteome</keyword>
<dbReference type="EMBL" id="PDVP01000018">
    <property type="protein sequence ID" value="PHP65158.1"/>
    <property type="molecule type" value="Genomic_DNA"/>
</dbReference>
<proteinExistence type="predicted"/>
<evidence type="ECO:0000313" key="6">
    <source>
        <dbReference type="EMBL" id="PHP65158.1"/>
    </source>
</evidence>
<evidence type="ECO:0000313" key="7">
    <source>
        <dbReference type="Proteomes" id="UP000221168"/>
    </source>
</evidence>
<feature type="domain" description="Cytochrome c" evidence="5">
    <location>
        <begin position="191"/>
        <end position="298"/>
    </location>
</feature>
<evidence type="ECO:0000256" key="3">
    <source>
        <dbReference type="ARBA" id="ARBA00023004"/>
    </source>
</evidence>
<dbReference type="Pfam" id="PF00034">
    <property type="entry name" value="Cytochrom_C"/>
    <property type="match status" value="1"/>
</dbReference>
<keyword evidence="2 4" id="KW-0479">Metal-binding</keyword>
<organism evidence="6 7">
    <name type="scientific">Zhengella mangrovi</name>
    <dbReference type="NCBI Taxonomy" id="1982044"/>
    <lineage>
        <taxon>Bacteria</taxon>
        <taxon>Pseudomonadati</taxon>
        <taxon>Pseudomonadota</taxon>
        <taxon>Alphaproteobacteria</taxon>
        <taxon>Hyphomicrobiales</taxon>
        <taxon>Notoacmeibacteraceae</taxon>
        <taxon>Zhengella</taxon>
    </lineage>
</organism>
<reference evidence="6 7" key="1">
    <citation type="submission" date="2017-10" db="EMBL/GenBank/DDBJ databases">
        <title>Sedimentibacterium mangrovi gen. nov., sp. nov., a novel member of family Phyllobacteriacea isolated from mangrove sediment.</title>
        <authorList>
            <person name="Liao H."/>
            <person name="Tian Y."/>
        </authorList>
    </citation>
    <scope>NUCLEOTIDE SEQUENCE [LARGE SCALE GENOMIC DNA]</scope>
    <source>
        <strain evidence="6 7">X9-2-2</strain>
    </source>
</reference>
<dbReference type="PANTHER" id="PTHR35008:SF8">
    <property type="entry name" value="ALCOHOL DEHYDROGENASE CYTOCHROME C SUBUNIT"/>
    <property type="match status" value="1"/>
</dbReference>
<evidence type="ECO:0000256" key="1">
    <source>
        <dbReference type="ARBA" id="ARBA00022617"/>
    </source>
</evidence>
<dbReference type="Gene3D" id="1.10.760.10">
    <property type="entry name" value="Cytochrome c-like domain"/>
    <property type="match status" value="2"/>
</dbReference>
<sequence length="302" mass="32099">MIRKLAVFLVLLAVAGGLAFWFITAPKTLSADEIAALPQGDAAAGERIFYAAGCAACHAAPGAKGDEKLVLAGGERFVTQFGTFVAPNISPDPRAGIGSWTLGQFANAVLRGVSPAGEHLYPAFPYSTYERMTGKDLSDLFAFLKTLPPVTEKAPPHEVSFPFNIRRLLGGWKWLFLREGFIVDLPADATDQLRRGRYLVEALGHCGECHTPRNVLGGPEYASWLKGGPSPDGKGKIPDITPSGIGSWSAKDIAYYLESGFTPEFDSVGGAMVAVQENMAKLPAEDRDAIAAYLKALPASGG</sequence>
<dbReference type="PANTHER" id="PTHR35008">
    <property type="entry name" value="BLL4482 PROTEIN-RELATED"/>
    <property type="match status" value="1"/>
</dbReference>
<keyword evidence="1 4" id="KW-0349">Heme</keyword>
<comment type="caution">
    <text evidence="6">The sequence shown here is derived from an EMBL/GenBank/DDBJ whole genome shotgun (WGS) entry which is preliminary data.</text>
</comment>
<evidence type="ECO:0000256" key="2">
    <source>
        <dbReference type="ARBA" id="ARBA00022723"/>
    </source>
</evidence>
<feature type="domain" description="Cytochrome c" evidence="5">
    <location>
        <begin position="40"/>
        <end position="148"/>
    </location>
</feature>
<name>A0A2G1QIW8_9HYPH</name>
<dbReference type="InterPro" id="IPR036909">
    <property type="entry name" value="Cyt_c-like_dom_sf"/>
</dbReference>
<protein>
    <submittedName>
        <fullName evidence="6">Cytochrome C</fullName>
    </submittedName>
</protein>
<keyword evidence="3 4" id="KW-0408">Iron</keyword>
<dbReference type="Proteomes" id="UP000221168">
    <property type="component" value="Unassembled WGS sequence"/>
</dbReference>
<dbReference type="GO" id="GO:0046872">
    <property type="term" value="F:metal ion binding"/>
    <property type="evidence" value="ECO:0007669"/>
    <property type="project" value="UniProtKB-KW"/>
</dbReference>
<dbReference type="SUPFAM" id="SSF46626">
    <property type="entry name" value="Cytochrome c"/>
    <property type="match status" value="2"/>
</dbReference>
<dbReference type="InterPro" id="IPR009056">
    <property type="entry name" value="Cyt_c-like_dom"/>
</dbReference>
<dbReference type="GO" id="GO:0020037">
    <property type="term" value="F:heme binding"/>
    <property type="evidence" value="ECO:0007669"/>
    <property type="project" value="InterPro"/>
</dbReference>
<dbReference type="OrthoDB" id="9811281at2"/>
<dbReference type="InterPro" id="IPR051459">
    <property type="entry name" value="Cytochrome_c-type_DH"/>
</dbReference>